<dbReference type="EMBL" id="MN740258">
    <property type="protein sequence ID" value="QHT96534.1"/>
    <property type="molecule type" value="Genomic_DNA"/>
</dbReference>
<accession>A0A6C0ITC7</accession>
<name>A0A6C0ITC7_9ZZZZ</name>
<proteinExistence type="predicted"/>
<protein>
    <recommendedName>
        <fullName evidence="1">Lipoyl-binding domain-containing protein</fullName>
    </recommendedName>
</protein>
<dbReference type="GO" id="GO:0009249">
    <property type="term" value="P:protein lipoylation"/>
    <property type="evidence" value="ECO:0007669"/>
    <property type="project" value="TreeGrafter"/>
</dbReference>
<dbReference type="AlphaFoldDB" id="A0A6C0ITC7"/>
<reference evidence="2" key="1">
    <citation type="journal article" date="2020" name="Nature">
        <title>Giant virus diversity and host interactions through global metagenomics.</title>
        <authorList>
            <person name="Schulz F."/>
            <person name="Roux S."/>
            <person name="Paez-Espino D."/>
            <person name="Jungbluth S."/>
            <person name="Walsh D.A."/>
            <person name="Denef V.J."/>
            <person name="McMahon K.D."/>
            <person name="Konstantinidis K.T."/>
            <person name="Eloe-Fadrosh E.A."/>
            <person name="Kyrpides N.C."/>
            <person name="Woyke T."/>
        </authorList>
    </citation>
    <scope>NUCLEOTIDE SEQUENCE</scope>
    <source>
        <strain evidence="2">GVMAG-M-3300024302-11</strain>
    </source>
</reference>
<organism evidence="2">
    <name type="scientific">viral metagenome</name>
    <dbReference type="NCBI Taxonomy" id="1070528"/>
    <lineage>
        <taxon>unclassified sequences</taxon>
        <taxon>metagenomes</taxon>
        <taxon>organismal metagenomes</taxon>
    </lineage>
</organism>
<evidence type="ECO:0000313" key="2">
    <source>
        <dbReference type="EMBL" id="QHT96534.1"/>
    </source>
</evidence>
<sequence>MSLTFIRSLMYPILYNICKRTFTSIKYTRTHEYIKFNSSTNIATIGITKTGLSKLKYIIYADYSVNIGDPIERNDSIILLESSVASKDIVSPINGNVYDINKQVFFDSDLINTNSFDKGWLLKIKYNKELMNDTDLKLLDEDEYFKLISDEYYK</sequence>
<dbReference type="GO" id="GO:0005960">
    <property type="term" value="C:glycine cleavage complex"/>
    <property type="evidence" value="ECO:0007669"/>
    <property type="project" value="InterPro"/>
</dbReference>
<dbReference type="InterPro" id="IPR011053">
    <property type="entry name" value="Single_hybrid_motif"/>
</dbReference>
<evidence type="ECO:0000259" key="1">
    <source>
        <dbReference type="PROSITE" id="PS50968"/>
    </source>
</evidence>
<dbReference type="InterPro" id="IPR002930">
    <property type="entry name" value="GCV_H"/>
</dbReference>
<dbReference type="GO" id="GO:0019464">
    <property type="term" value="P:glycine decarboxylation via glycine cleavage system"/>
    <property type="evidence" value="ECO:0007669"/>
    <property type="project" value="InterPro"/>
</dbReference>
<dbReference type="PANTHER" id="PTHR11715:SF3">
    <property type="entry name" value="GLYCINE CLEAVAGE SYSTEM H PROTEIN-RELATED"/>
    <property type="match status" value="1"/>
</dbReference>
<feature type="domain" description="Lipoyl-binding" evidence="1">
    <location>
        <begin position="42"/>
        <end position="125"/>
    </location>
</feature>
<dbReference type="SUPFAM" id="SSF51230">
    <property type="entry name" value="Single hybrid motif"/>
    <property type="match status" value="1"/>
</dbReference>
<dbReference type="PANTHER" id="PTHR11715">
    <property type="entry name" value="GLYCINE CLEAVAGE SYSTEM H PROTEIN"/>
    <property type="match status" value="1"/>
</dbReference>
<dbReference type="GO" id="GO:0005739">
    <property type="term" value="C:mitochondrion"/>
    <property type="evidence" value="ECO:0007669"/>
    <property type="project" value="TreeGrafter"/>
</dbReference>
<dbReference type="Gene3D" id="2.40.50.100">
    <property type="match status" value="1"/>
</dbReference>
<dbReference type="InterPro" id="IPR000089">
    <property type="entry name" value="Biotin_lipoyl"/>
</dbReference>
<dbReference type="Pfam" id="PF01597">
    <property type="entry name" value="GCV_H"/>
    <property type="match status" value="1"/>
</dbReference>
<dbReference type="InterPro" id="IPR033753">
    <property type="entry name" value="GCV_H/Fam206"/>
</dbReference>
<dbReference type="CDD" id="cd06848">
    <property type="entry name" value="GCS_H"/>
    <property type="match status" value="1"/>
</dbReference>
<dbReference type="PROSITE" id="PS50968">
    <property type="entry name" value="BIOTINYL_LIPOYL"/>
    <property type="match status" value="1"/>
</dbReference>